<evidence type="ECO:0000256" key="1">
    <source>
        <dbReference type="SAM" id="MobiDB-lite"/>
    </source>
</evidence>
<protein>
    <submittedName>
        <fullName evidence="2">Uncharacterized protein</fullName>
    </submittedName>
</protein>
<dbReference type="RefSeq" id="WP_226136165.1">
    <property type="nucleotide sequence ID" value="NZ_CADEUD010000018.1"/>
</dbReference>
<dbReference type="Proteomes" id="UP001199070">
    <property type="component" value="Unassembled WGS sequence"/>
</dbReference>
<feature type="compositionally biased region" description="Low complexity" evidence="1">
    <location>
        <begin position="138"/>
        <end position="158"/>
    </location>
</feature>
<dbReference type="AlphaFoldDB" id="A0AAW4TNW7"/>
<name>A0AAW4TNW7_9BURK</name>
<feature type="region of interest" description="Disordered" evidence="1">
    <location>
        <begin position="126"/>
        <end position="158"/>
    </location>
</feature>
<dbReference type="EMBL" id="JAIZTC010000013">
    <property type="protein sequence ID" value="MCA8383576.1"/>
    <property type="molecule type" value="Genomic_DNA"/>
</dbReference>
<organism evidence="2 3">
    <name type="scientific">Burkholderia cenocepacia</name>
    <dbReference type="NCBI Taxonomy" id="95486"/>
    <lineage>
        <taxon>Bacteria</taxon>
        <taxon>Pseudomonadati</taxon>
        <taxon>Pseudomonadota</taxon>
        <taxon>Betaproteobacteria</taxon>
        <taxon>Burkholderiales</taxon>
        <taxon>Burkholderiaceae</taxon>
        <taxon>Burkholderia</taxon>
        <taxon>Burkholderia cepacia complex</taxon>
    </lineage>
</organism>
<accession>A0AAW4TNW7</accession>
<proteinExistence type="predicted"/>
<sequence>MLIREQGNLIKVLRVEPPKQPRARGRRREHVLGTFRADEPAPHELLAVLTPDEREALASWLSVYREGQARTEVRAMLASAPAQLESLVSALEVAADTMSADEADRVWAQLQAIARTLKGPAIRGRAQCAGRRRRFPDSKISSPKAKSSSSWPNNSVVV</sequence>
<evidence type="ECO:0000313" key="3">
    <source>
        <dbReference type="Proteomes" id="UP001199070"/>
    </source>
</evidence>
<reference evidence="2" key="1">
    <citation type="submission" date="2023-08" db="EMBL/GenBank/DDBJ databases">
        <title>A collection of bacterial strains from the Burkholderia cepacia Research Laboratory and Repository.</title>
        <authorList>
            <person name="Lipuma J."/>
            <person name="Spilker T."/>
        </authorList>
    </citation>
    <scope>NUCLEOTIDE SEQUENCE</scope>
    <source>
        <strain evidence="2">AU0862</strain>
    </source>
</reference>
<evidence type="ECO:0000313" key="2">
    <source>
        <dbReference type="EMBL" id="MCA8383576.1"/>
    </source>
</evidence>
<gene>
    <name evidence="2" type="ORF">LGN22_32165</name>
</gene>
<comment type="caution">
    <text evidence="2">The sequence shown here is derived from an EMBL/GenBank/DDBJ whole genome shotgun (WGS) entry which is preliminary data.</text>
</comment>